<dbReference type="Gene3D" id="1.20.1290.10">
    <property type="entry name" value="AhpD-like"/>
    <property type="match status" value="1"/>
</dbReference>
<evidence type="ECO:0000313" key="2">
    <source>
        <dbReference type="EMBL" id="RXJ49963.1"/>
    </source>
</evidence>
<sequence>MKKRLDYQTVAPEALKGMLELEKYVAGSGLEHSLYELVKLRASQINGCAYCLDMHSKDARKAGETEQRIYALSAWKETPFYTGRERAALAWTEAMTLISQNEMSDALYQEVTEHFSDKDVVALTMAIVAINGWNRLAIGFRVEPGSYNPNKTVSSSLKT</sequence>
<accession>A0A4Q0XGE0</accession>
<dbReference type="Pfam" id="PF02627">
    <property type="entry name" value="CMD"/>
    <property type="match status" value="1"/>
</dbReference>
<dbReference type="AlphaFoldDB" id="A0A4Q0XGE0"/>
<feature type="domain" description="Carboxymuconolactone decarboxylase-like" evidence="1">
    <location>
        <begin position="12"/>
        <end position="94"/>
    </location>
</feature>
<dbReference type="PANTHER" id="PTHR34846">
    <property type="entry name" value="4-CARBOXYMUCONOLACTONE DECARBOXYLASE FAMILY PROTEIN (AFU_ORTHOLOGUE AFUA_6G11590)"/>
    <property type="match status" value="1"/>
</dbReference>
<dbReference type="PANTHER" id="PTHR34846:SF10">
    <property type="entry name" value="CYTOPLASMIC PROTEIN"/>
    <property type="match status" value="1"/>
</dbReference>
<dbReference type="NCBIfam" id="TIGR00778">
    <property type="entry name" value="ahpD_dom"/>
    <property type="match status" value="1"/>
</dbReference>
<organism evidence="2 3">
    <name type="scientific">Gelidibacter gilvus</name>
    <dbReference type="NCBI Taxonomy" id="59602"/>
    <lineage>
        <taxon>Bacteria</taxon>
        <taxon>Pseudomonadati</taxon>
        <taxon>Bacteroidota</taxon>
        <taxon>Flavobacteriia</taxon>
        <taxon>Flavobacteriales</taxon>
        <taxon>Flavobacteriaceae</taxon>
        <taxon>Gelidibacter</taxon>
    </lineage>
</organism>
<name>A0A4Q0XGE0_9FLAO</name>
<reference evidence="2 3" key="1">
    <citation type="submission" date="2019-01" db="EMBL/GenBank/DDBJ databases">
        <title>Genome sequence of the Antarctic species Gelidibacter gilvus ACAM 158(T).</title>
        <authorList>
            <person name="Bowman J.P."/>
        </authorList>
    </citation>
    <scope>NUCLEOTIDE SEQUENCE [LARGE SCALE GENOMIC DNA]</scope>
    <source>
        <strain evidence="2 3">IC158</strain>
    </source>
</reference>
<dbReference type="RefSeq" id="WP_129017531.1">
    <property type="nucleotide sequence ID" value="NZ_SDDZ01000005.1"/>
</dbReference>
<dbReference type="InterPro" id="IPR029032">
    <property type="entry name" value="AhpD-like"/>
</dbReference>
<dbReference type="EMBL" id="SDDZ01000005">
    <property type="protein sequence ID" value="RXJ49963.1"/>
    <property type="molecule type" value="Genomic_DNA"/>
</dbReference>
<protein>
    <submittedName>
        <fullName evidence="2">Carboxymuconolactone decarboxylase family protein</fullName>
    </submittedName>
</protein>
<dbReference type="InterPro" id="IPR003779">
    <property type="entry name" value="CMD-like"/>
</dbReference>
<evidence type="ECO:0000259" key="1">
    <source>
        <dbReference type="Pfam" id="PF02627"/>
    </source>
</evidence>
<dbReference type="InterPro" id="IPR004675">
    <property type="entry name" value="AhpD_core"/>
</dbReference>
<comment type="caution">
    <text evidence="2">The sequence shown here is derived from an EMBL/GenBank/DDBJ whole genome shotgun (WGS) entry which is preliminary data.</text>
</comment>
<dbReference type="SUPFAM" id="SSF69118">
    <property type="entry name" value="AhpD-like"/>
    <property type="match status" value="1"/>
</dbReference>
<proteinExistence type="predicted"/>
<evidence type="ECO:0000313" key="3">
    <source>
        <dbReference type="Proteomes" id="UP000289792"/>
    </source>
</evidence>
<dbReference type="GO" id="GO:0051920">
    <property type="term" value="F:peroxiredoxin activity"/>
    <property type="evidence" value="ECO:0007669"/>
    <property type="project" value="InterPro"/>
</dbReference>
<dbReference type="Proteomes" id="UP000289792">
    <property type="component" value="Unassembled WGS sequence"/>
</dbReference>
<dbReference type="OrthoDB" id="9801997at2"/>
<keyword evidence="3" id="KW-1185">Reference proteome</keyword>
<gene>
    <name evidence="2" type="ORF">ESZ48_10995</name>
</gene>